<evidence type="ECO:0000256" key="6">
    <source>
        <dbReference type="ARBA" id="ARBA00022692"/>
    </source>
</evidence>
<evidence type="ECO:0000256" key="2">
    <source>
        <dbReference type="ARBA" id="ARBA00008417"/>
    </source>
</evidence>
<dbReference type="InterPro" id="IPR048279">
    <property type="entry name" value="MdtK-like"/>
</dbReference>
<dbReference type="PANTHER" id="PTHR43823">
    <property type="entry name" value="SPORULATION PROTEIN YKVU"/>
    <property type="match status" value="1"/>
</dbReference>
<keyword evidence="12" id="KW-1185">Reference proteome</keyword>
<feature type="transmembrane region" description="Helical" evidence="10">
    <location>
        <begin position="394"/>
        <end position="415"/>
    </location>
</feature>
<keyword evidence="8 10" id="KW-0472">Membrane</keyword>
<evidence type="ECO:0000256" key="8">
    <source>
        <dbReference type="ARBA" id="ARBA00023136"/>
    </source>
</evidence>
<dbReference type="InterPro" id="IPR045070">
    <property type="entry name" value="MATE_MepA-like"/>
</dbReference>
<dbReference type="NCBIfam" id="TIGR00797">
    <property type="entry name" value="matE"/>
    <property type="match status" value="1"/>
</dbReference>
<evidence type="ECO:0000256" key="7">
    <source>
        <dbReference type="ARBA" id="ARBA00022989"/>
    </source>
</evidence>
<dbReference type="CDD" id="cd13143">
    <property type="entry name" value="MATE_MepA_like"/>
    <property type="match status" value="1"/>
</dbReference>
<dbReference type="AlphaFoldDB" id="A0A2K8KQ99"/>
<evidence type="ECO:0000256" key="9">
    <source>
        <dbReference type="ARBA" id="ARBA00023251"/>
    </source>
</evidence>
<feature type="transmembrane region" description="Helical" evidence="10">
    <location>
        <begin position="239"/>
        <end position="264"/>
    </location>
</feature>
<evidence type="ECO:0000313" key="12">
    <source>
        <dbReference type="Proteomes" id="UP000229757"/>
    </source>
</evidence>
<dbReference type="RefSeq" id="WP_100257230.1">
    <property type="nucleotide sequence ID" value="NZ_CP011797.1"/>
</dbReference>
<keyword evidence="7 10" id="KW-1133">Transmembrane helix</keyword>
<feature type="transmembrane region" description="Helical" evidence="10">
    <location>
        <begin position="12"/>
        <end position="36"/>
    </location>
</feature>
<feature type="transmembrane region" description="Helical" evidence="10">
    <location>
        <begin position="322"/>
        <end position="342"/>
    </location>
</feature>
<feature type="transmembrane region" description="Helical" evidence="10">
    <location>
        <begin position="362"/>
        <end position="382"/>
    </location>
</feature>
<dbReference type="GO" id="GO:0015297">
    <property type="term" value="F:antiporter activity"/>
    <property type="evidence" value="ECO:0007669"/>
    <property type="project" value="InterPro"/>
</dbReference>
<keyword evidence="6 10" id="KW-0812">Transmembrane</keyword>
<keyword evidence="4" id="KW-0813">Transport</keyword>
<evidence type="ECO:0000256" key="4">
    <source>
        <dbReference type="ARBA" id="ARBA00022448"/>
    </source>
</evidence>
<protein>
    <recommendedName>
        <fullName evidence="3">Multidrug export protein MepA</fullName>
    </recommendedName>
</protein>
<sequence length="456" mass="49107">MTASSTGLGTLAIPKLFSSMSLPIIFGLVVGGLYNVVDALFVTRGLGINAIGGVSIVFPIQMMIIALAGWIGSGAASIVARRLGAKNMPEAERAAGNTLFLALVMGCSITALCLFFMHDLLDLLAVTPALKPYSLEYLVPILSATPAVLLGAAFSDLARAEGKMKILMLSMLLGSVTNIILDPIAIFVLGWGVQGVAYATVFSQLLSLALLLFVFGTGRTDVKIKLSNIRFNAPISGDTLALGFPLFINYFGVSLVIGLVNYSLSQSGLSEADYLISAYGILGRVFVFVFFPLLGMTIAYQTICGYNYGAQAYDRVAEVTRFAVKVTSLYCGLITLFAVLFPDWIFRIFTTDLQLIAQGQDIARFLFLGFALAGATNIWSIYFQAIGQAKPALLLSSLHVYVLQIPMLIILPLLFGINAIWYIFPISDALTFLVSLLVIRWAFKKLAHQRTALAPG</sequence>
<dbReference type="InterPro" id="IPR002528">
    <property type="entry name" value="MATE_fam"/>
</dbReference>
<reference evidence="11 12" key="1">
    <citation type="journal article" date="2017" name="Environ. Microbiol.">
        <title>Genomic and physiological analyses of 'Reinekea forsetii' reveal a versatile opportunistic lifestyle during spring algae blooms.</title>
        <authorList>
            <person name="Avci B."/>
            <person name="Hahnke R.L."/>
            <person name="Chafee M."/>
            <person name="Fischer T."/>
            <person name="Gruber-Vodicka H."/>
            <person name="Tegetmeyer H.E."/>
            <person name="Harder J."/>
            <person name="Fuchs B.M."/>
            <person name="Amann R.I."/>
            <person name="Teeling H."/>
        </authorList>
    </citation>
    <scope>NUCLEOTIDE SEQUENCE [LARGE SCALE GENOMIC DNA]</scope>
    <source>
        <strain evidence="11 12">Hel1_31_D35</strain>
    </source>
</reference>
<gene>
    <name evidence="11" type="ORF">REIFOR_01790</name>
</gene>
<feature type="transmembrane region" description="Helical" evidence="10">
    <location>
        <begin position="137"/>
        <end position="154"/>
    </location>
</feature>
<dbReference type="EMBL" id="CP011797">
    <property type="protein sequence ID" value="ATX76928.1"/>
    <property type="molecule type" value="Genomic_DNA"/>
</dbReference>
<dbReference type="KEGG" id="rfo:REIFOR_01790"/>
<evidence type="ECO:0000256" key="1">
    <source>
        <dbReference type="ARBA" id="ARBA00004429"/>
    </source>
</evidence>
<organism evidence="11 12">
    <name type="scientific">Reinekea forsetii</name>
    <dbReference type="NCBI Taxonomy" id="1336806"/>
    <lineage>
        <taxon>Bacteria</taxon>
        <taxon>Pseudomonadati</taxon>
        <taxon>Pseudomonadota</taxon>
        <taxon>Gammaproteobacteria</taxon>
        <taxon>Oceanospirillales</taxon>
        <taxon>Saccharospirillaceae</taxon>
        <taxon>Reinekea</taxon>
    </lineage>
</organism>
<dbReference type="GO" id="GO:0042910">
    <property type="term" value="F:xenobiotic transmembrane transporter activity"/>
    <property type="evidence" value="ECO:0007669"/>
    <property type="project" value="InterPro"/>
</dbReference>
<name>A0A2K8KQ99_9GAMM</name>
<comment type="subcellular location">
    <subcellularLocation>
        <location evidence="1">Cell inner membrane</location>
        <topology evidence="1">Multi-pass membrane protein</topology>
    </subcellularLocation>
</comment>
<feature type="transmembrane region" description="Helical" evidence="10">
    <location>
        <begin position="99"/>
        <end position="117"/>
    </location>
</feature>
<dbReference type="Proteomes" id="UP000229757">
    <property type="component" value="Chromosome"/>
</dbReference>
<feature type="transmembrane region" description="Helical" evidence="10">
    <location>
        <begin position="421"/>
        <end position="443"/>
    </location>
</feature>
<feature type="transmembrane region" description="Helical" evidence="10">
    <location>
        <begin position="56"/>
        <end position="79"/>
    </location>
</feature>
<dbReference type="PIRSF" id="PIRSF006603">
    <property type="entry name" value="DinF"/>
    <property type="match status" value="1"/>
</dbReference>
<evidence type="ECO:0000256" key="5">
    <source>
        <dbReference type="ARBA" id="ARBA00022475"/>
    </source>
</evidence>
<dbReference type="Pfam" id="PF01554">
    <property type="entry name" value="MatE"/>
    <property type="match status" value="2"/>
</dbReference>
<feature type="transmembrane region" description="Helical" evidence="10">
    <location>
        <begin position="166"/>
        <end position="190"/>
    </location>
</feature>
<dbReference type="InterPro" id="IPR051327">
    <property type="entry name" value="MATE_MepA_subfamily"/>
</dbReference>
<evidence type="ECO:0000313" key="11">
    <source>
        <dbReference type="EMBL" id="ATX76928.1"/>
    </source>
</evidence>
<keyword evidence="5" id="KW-1003">Cell membrane</keyword>
<dbReference type="PANTHER" id="PTHR43823:SF3">
    <property type="entry name" value="MULTIDRUG EXPORT PROTEIN MEPA"/>
    <property type="match status" value="1"/>
</dbReference>
<proteinExistence type="inferred from homology"/>
<keyword evidence="9" id="KW-0046">Antibiotic resistance</keyword>
<feature type="transmembrane region" description="Helical" evidence="10">
    <location>
        <begin position="196"/>
        <end position="218"/>
    </location>
</feature>
<dbReference type="GO" id="GO:0046677">
    <property type="term" value="P:response to antibiotic"/>
    <property type="evidence" value="ECO:0007669"/>
    <property type="project" value="UniProtKB-KW"/>
</dbReference>
<dbReference type="GO" id="GO:0005886">
    <property type="term" value="C:plasma membrane"/>
    <property type="evidence" value="ECO:0007669"/>
    <property type="project" value="UniProtKB-SubCell"/>
</dbReference>
<accession>A0A2K8KQ99</accession>
<evidence type="ECO:0000256" key="3">
    <source>
        <dbReference type="ARBA" id="ARBA00022106"/>
    </source>
</evidence>
<comment type="similarity">
    <text evidence="2">Belongs to the multi antimicrobial extrusion (MATE) (TC 2.A.66.1) family. MepA subfamily.</text>
</comment>
<feature type="transmembrane region" description="Helical" evidence="10">
    <location>
        <begin position="276"/>
        <end position="301"/>
    </location>
</feature>
<evidence type="ECO:0000256" key="10">
    <source>
        <dbReference type="SAM" id="Phobius"/>
    </source>
</evidence>
<dbReference type="OrthoDB" id="9811110at2"/>